<feature type="non-terminal residue" evidence="1">
    <location>
        <position position="1"/>
    </location>
</feature>
<dbReference type="EMBL" id="UINC01171390">
    <property type="protein sequence ID" value="SVD75934.1"/>
    <property type="molecule type" value="Genomic_DNA"/>
</dbReference>
<dbReference type="AlphaFoldDB" id="A0A382XYE8"/>
<protein>
    <recommendedName>
        <fullName evidence="2">FlgD Ig-like domain-containing protein</fullName>
    </recommendedName>
</protein>
<evidence type="ECO:0008006" key="2">
    <source>
        <dbReference type="Google" id="ProtNLM"/>
    </source>
</evidence>
<proteinExistence type="predicted"/>
<evidence type="ECO:0000313" key="1">
    <source>
        <dbReference type="EMBL" id="SVD75934.1"/>
    </source>
</evidence>
<dbReference type="Pfam" id="PF13585">
    <property type="entry name" value="CHU_C"/>
    <property type="match status" value="1"/>
</dbReference>
<organism evidence="1">
    <name type="scientific">marine metagenome</name>
    <dbReference type="NCBI Taxonomy" id="408172"/>
    <lineage>
        <taxon>unclassified sequences</taxon>
        <taxon>metagenomes</taxon>
        <taxon>ecological metagenomes</taxon>
    </lineage>
</organism>
<reference evidence="1" key="1">
    <citation type="submission" date="2018-05" db="EMBL/GenBank/DDBJ databases">
        <authorList>
            <person name="Lanie J.A."/>
            <person name="Ng W.-L."/>
            <person name="Kazmierczak K.M."/>
            <person name="Andrzejewski T.M."/>
            <person name="Davidsen T.M."/>
            <person name="Wayne K.J."/>
            <person name="Tettelin H."/>
            <person name="Glass J.I."/>
            <person name="Rusch D."/>
            <person name="Podicherti R."/>
            <person name="Tsui H.-C.T."/>
            <person name="Winkler M.E."/>
        </authorList>
    </citation>
    <scope>NUCLEOTIDE SEQUENCE</scope>
</reference>
<gene>
    <name evidence="1" type="ORF">METZ01_LOCUS428788</name>
</gene>
<accession>A0A382XYE8</accession>
<dbReference type="Gene3D" id="2.60.40.4070">
    <property type="match status" value="1"/>
</dbReference>
<sequence length="238" mass="26578">AEKPATFHYAVRLKATGPVRGYDRLEIDTNIRVSNIRGLRVNGQSVDFAVVENEPEYFIVDFPLIDGNDDLLEFTFDLPIFRFGSTFSGRAFNRLWPEVPQILEPGNAVSFGPEDIVELSGLSVAIPRAQVGKLVGDIVLSSRLLTPNGDGINDEMEIFFNLLQLTLPTPVIFDLYDLAGRKVYTVFGEDHRLGPATHRWDGRVADGQRVLPGLYVWVLRVVADSFEERHSGTIAVVY</sequence>
<name>A0A382XYE8_9ZZZZ</name>